<evidence type="ECO:0000256" key="5">
    <source>
        <dbReference type="ARBA" id="ARBA00023136"/>
    </source>
</evidence>
<evidence type="ECO:0000256" key="3">
    <source>
        <dbReference type="ARBA" id="ARBA00022692"/>
    </source>
</evidence>
<feature type="domain" description="Major facilitator superfamily (MFS) profile" evidence="8">
    <location>
        <begin position="28"/>
        <end position="453"/>
    </location>
</feature>
<feature type="transmembrane region" description="Helical" evidence="7">
    <location>
        <begin position="304"/>
        <end position="322"/>
    </location>
</feature>
<name>A0A427YT01_9TREE</name>
<organism evidence="9 10">
    <name type="scientific">Saitozyma podzolica</name>
    <dbReference type="NCBI Taxonomy" id="1890683"/>
    <lineage>
        <taxon>Eukaryota</taxon>
        <taxon>Fungi</taxon>
        <taxon>Dikarya</taxon>
        <taxon>Basidiomycota</taxon>
        <taxon>Agaricomycotina</taxon>
        <taxon>Tremellomycetes</taxon>
        <taxon>Tremellales</taxon>
        <taxon>Trimorphomycetaceae</taxon>
        <taxon>Saitozyma</taxon>
    </lineage>
</organism>
<dbReference type="InterPro" id="IPR020846">
    <property type="entry name" value="MFS_dom"/>
</dbReference>
<evidence type="ECO:0000256" key="4">
    <source>
        <dbReference type="ARBA" id="ARBA00022989"/>
    </source>
</evidence>
<evidence type="ECO:0000259" key="8">
    <source>
        <dbReference type="PROSITE" id="PS50850"/>
    </source>
</evidence>
<dbReference type="InterPro" id="IPR011701">
    <property type="entry name" value="MFS"/>
</dbReference>
<evidence type="ECO:0000256" key="7">
    <source>
        <dbReference type="SAM" id="Phobius"/>
    </source>
</evidence>
<dbReference type="OrthoDB" id="2985014at2759"/>
<dbReference type="PROSITE" id="PS50850">
    <property type="entry name" value="MFS"/>
    <property type="match status" value="1"/>
</dbReference>
<sequence length="486" mass="52362">MSSIEKIIDVDYTPEEEKKAVRKVDFFVLPVVILCFLMLQFDRTNLGNAQTDGFATALKITTTQINLGQTLFTLGIVLLELPSNVVAKALGPNRWIPVIMLIWGVVTLCQAFLKDASGFYATRFLLAAGEAGFIPGMAWYLTRFYTNGELSLRLALYWSANSMAGMVAGPLALGILSGLTGRNGWHGWQYLFLIEGLMTIVVAIFAFLVLPAAPMDGGRSPVGRIMSSREAEILAARAIRDDPKKAFPRGTKVALADVLDTFKDWRLYGHCAAALLSSVVLTPINTYGPSVIKSLGYTGYTANGMQAPGSAIGLIVSVALAWHSDRARERGLHIALAMALSCAGCLWLALAPSTVGKNVLYGGYLMTAGTMGTGQAINASWLSSKFDERRRPIALACYVMSIQIAGFAGSNVFQANDAPRYTHGLTICGACAIAGAVVMVAWKFLYMWDDKRAASSQVDVPEPVSLSRDEITEKGSQSEIATKLDA</sequence>
<keyword evidence="4 7" id="KW-1133">Transmembrane helix</keyword>
<dbReference type="EMBL" id="RSCD01000002">
    <property type="protein sequence ID" value="RSH94212.1"/>
    <property type="molecule type" value="Genomic_DNA"/>
</dbReference>
<evidence type="ECO:0000256" key="1">
    <source>
        <dbReference type="ARBA" id="ARBA00004141"/>
    </source>
</evidence>
<keyword evidence="2" id="KW-0813">Transport</keyword>
<feature type="transmembrane region" description="Helical" evidence="7">
    <location>
        <begin position="95"/>
        <end position="113"/>
    </location>
</feature>
<feature type="transmembrane region" description="Helical" evidence="7">
    <location>
        <begin position="61"/>
        <end position="83"/>
    </location>
</feature>
<feature type="transmembrane region" description="Helical" evidence="7">
    <location>
        <begin position="188"/>
        <end position="210"/>
    </location>
</feature>
<keyword evidence="10" id="KW-1185">Reference proteome</keyword>
<dbReference type="PANTHER" id="PTHR43791">
    <property type="entry name" value="PERMEASE-RELATED"/>
    <property type="match status" value="1"/>
</dbReference>
<comment type="caution">
    <text evidence="9">The sequence shown here is derived from an EMBL/GenBank/DDBJ whole genome shotgun (WGS) entry which is preliminary data.</text>
</comment>
<evidence type="ECO:0000313" key="9">
    <source>
        <dbReference type="EMBL" id="RSH94212.1"/>
    </source>
</evidence>
<feature type="transmembrane region" description="Helical" evidence="7">
    <location>
        <begin position="334"/>
        <end position="355"/>
    </location>
</feature>
<evidence type="ECO:0000256" key="6">
    <source>
        <dbReference type="SAM" id="MobiDB-lite"/>
    </source>
</evidence>
<feature type="transmembrane region" description="Helical" evidence="7">
    <location>
        <begin position="24"/>
        <end position="41"/>
    </location>
</feature>
<dbReference type="InterPro" id="IPR036259">
    <property type="entry name" value="MFS_trans_sf"/>
</dbReference>
<feature type="transmembrane region" description="Helical" evidence="7">
    <location>
        <begin position="421"/>
        <end position="442"/>
    </location>
</feature>
<keyword evidence="5 7" id="KW-0472">Membrane</keyword>
<dbReference type="AlphaFoldDB" id="A0A427YT01"/>
<dbReference type="SUPFAM" id="SSF103473">
    <property type="entry name" value="MFS general substrate transporter"/>
    <property type="match status" value="1"/>
</dbReference>
<feature type="transmembrane region" description="Helical" evidence="7">
    <location>
        <begin position="361"/>
        <end position="381"/>
    </location>
</feature>
<comment type="subcellular location">
    <subcellularLocation>
        <location evidence="1">Membrane</location>
        <topology evidence="1">Multi-pass membrane protein</topology>
    </subcellularLocation>
</comment>
<dbReference type="PANTHER" id="PTHR43791:SF86">
    <property type="entry name" value="MAJOR FACILITATOR SUPERFAMILY (MFS) PROFILE DOMAIN-CONTAINING PROTEIN"/>
    <property type="match status" value="1"/>
</dbReference>
<dbReference type="GO" id="GO:0022857">
    <property type="term" value="F:transmembrane transporter activity"/>
    <property type="evidence" value="ECO:0007669"/>
    <property type="project" value="InterPro"/>
</dbReference>
<dbReference type="Gene3D" id="1.20.1250.20">
    <property type="entry name" value="MFS general substrate transporter like domains"/>
    <property type="match status" value="2"/>
</dbReference>
<proteinExistence type="predicted"/>
<dbReference type="Proteomes" id="UP000279259">
    <property type="component" value="Unassembled WGS sequence"/>
</dbReference>
<feature type="transmembrane region" description="Helical" evidence="7">
    <location>
        <begin position="154"/>
        <end position="176"/>
    </location>
</feature>
<evidence type="ECO:0000256" key="2">
    <source>
        <dbReference type="ARBA" id="ARBA00022448"/>
    </source>
</evidence>
<feature type="transmembrane region" description="Helical" evidence="7">
    <location>
        <begin position="119"/>
        <end position="142"/>
    </location>
</feature>
<keyword evidence="3 7" id="KW-0812">Transmembrane</keyword>
<protein>
    <recommendedName>
        <fullName evidence="8">Major facilitator superfamily (MFS) profile domain-containing protein</fullName>
    </recommendedName>
</protein>
<dbReference type="FunFam" id="1.20.1250.20:FF:000106">
    <property type="entry name" value="MFS transporter, putative"/>
    <property type="match status" value="1"/>
</dbReference>
<feature type="transmembrane region" description="Helical" evidence="7">
    <location>
        <begin position="393"/>
        <end position="415"/>
    </location>
</feature>
<accession>A0A427YT01</accession>
<feature type="transmembrane region" description="Helical" evidence="7">
    <location>
        <begin position="267"/>
        <end position="284"/>
    </location>
</feature>
<evidence type="ECO:0000313" key="10">
    <source>
        <dbReference type="Proteomes" id="UP000279259"/>
    </source>
</evidence>
<feature type="region of interest" description="Disordered" evidence="6">
    <location>
        <begin position="458"/>
        <end position="486"/>
    </location>
</feature>
<gene>
    <name evidence="9" type="ORF">EHS25_004015</name>
</gene>
<dbReference type="GO" id="GO:0016020">
    <property type="term" value="C:membrane"/>
    <property type="evidence" value="ECO:0007669"/>
    <property type="project" value="UniProtKB-SubCell"/>
</dbReference>
<reference evidence="9 10" key="1">
    <citation type="submission" date="2018-11" db="EMBL/GenBank/DDBJ databases">
        <title>Genome sequence of Saitozyma podzolica DSM 27192.</title>
        <authorList>
            <person name="Aliyu H."/>
            <person name="Gorte O."/>
            <person name="Ochsenreither K."/>
        </authorList>
    </citation>
    <scope>NUCLEOTIDE SEQUENCE [LARGE SCALE GENOMIC DNA]</scope>
    <source>
        <strain evidence="9 10">DSM 27192</strain>
    </source>
</reference>
<dbReference type="Pfam" id="PF07690">
    <property type="entry name" value="MFS_1"/>
    <property type="match status" value="1"/>
</dbReference>